<reference evidence="2" key="2">
    <citation type="journal article" date="2021" name="Sci. Rep.">
        <title>The distribution of antibiotic resistance genes in chicken gut microbiota commensals.</title>
        <authorList>
            <person name="Juricova H."/>
            <person name="Matiasovicova J."/>
            <person name="Kubasova T."/>
            <person name="Cejkova D."/>
            <person name="Rychlik I."/>
        </authorList>
    </citation>
    <scope>NUCLEOTIDE SEQUENCE</scope>
    <source>
        <strain evidence="2">An420c</strain>
    </source>
</reference>
<dbReference type="InterPro" id="IPR056670">
    <property type="entry name" value="DUF7768"/>
</dbReference>
<keyword evidence="3" id="KW-1185">Reference proteome</keyword>
<dbReference type="EMBL" id="JACJLV010000007">
    <property type="protein sequence ID" value="MBM6826182.1"/>
    <property type="molecule type" value="Genomic_DNA"/>
</dbReference>
<dbReference type="RefSeq" id="WP_087151963.1">
    <property type="nucleotide sequence ID" value="NZ_JACJLV010000007.1"/>
</dbReference>
<name>A0A939BBX2_9CLOT</name>
<evidence type="ECO:0000313" key="3">
    <source>
        <dbReference type="Proteomes" id="UP000713880"/>
    </source>
</evidence>
<evidence type="ECO:0000313" key="2">
    <source>
        <dbReference type="EMBL" id="MBM6826182.1"/>
    </source>
</evidence>
<feature type="domain" description="DUF7768" evidence="1">
    <location>
        <begin position="7"/>
        <end position="104"/>
    </location>
</feature>
<dbReference type="Proteomes" id="UP000713880">
    <property type="component" value="Unassembled WGS sequence"/>
</dbReference>
<sequence>MDTKVKAYICSPLSAETDQEIRKNMVYARQCVAEVAKEFGYRAYAPHAYLPELLDDHDPEERALALSFGISVLEHCHLLIICGSRISSGMEIEIKKAFQDQMAVFRYFPDKKETLIPVKDWRQLDEMQIPVKDISE</sequence>
<dbReference type="Gene3D" id="3.40.50.10400">
    <property type="entry name" value="Hypothetical protein PA1492"/>
    <property type="match status" value="1"/>
</dbReference>
<comment type="caution">
    <text evidence="2">The sequence shown here is derived from an EMBL/GenBank/DDBJ whole genome shotgun (WGS) entry which is preliminary data.</text>
</comment>
<protein>
    <recommendedName>
        <fullName evidence="1">DUF7768 domain-containing protein</fullName>
    </recommendedName>
</protein>
<proteinExistence type="predicted"/>
<accession>A0A939BBX2</accession>
<evidence type="ECO:0000259" key="1">
    <source>
        <dbReference type="Pfam" id="PF24963"/>
    </source>
</evidence>
<dbReference type="AlphaFoldDB" id="A0A939BBX2"/>
<organism evidence="2 3">
    <name type="scientific">Mordavella massiliensis</name>
    <dbReference type="NCBI Taxonomy" id="1871024"/>
    <lineage>
        <taxon>Bacteria</taxon>
        <taxon>Bacillati</taxon>
        <taxon>Bacillota</taxon>
        <taxon>Clostridia</taxon>
        <taxon>Eubacteriales</taxon>
        <taxon>Clostridiaceae</taxon>
        <taxon>Mordavella</taxon>
    </lineage>
</organism>
<dbReference type="Pfam" id="PF24963">
    <property type="entry name" value="DUF7768"/>
    <property type="match status" value="1"/>
</dbReference>
<gene>
    <name evidence="2" type="ORF">H6A13_03550</name>
</gene>
<reference evidence="2" key="1">
    <citation type="submission" date="2020-08" db="EMBL/GenBank/DDBJ databases">
        <authorList>
            <person name="Cejkova D."/>
            <person name="Kubasova T."/>
            <person name="Jahodarova E."/>
            <person name="Rychlik I."/>
        </authorList>
    </citation>
    <scope>NUCLEOTIDE SEQUENCE</scope>
    <source>
        <strain evidence="2">An420c</strain>
    </source>
</reference>